<gene>
    <name evidence="2" type="ORF">V8G54_033034</name>
</gene>
<sequence>MNITSFKTIPTSLCFGSGGFPGFTKKKARASCSRRDDNGPMTSASAYAVLGLNPNCSAVDMKAAFRAKVPSLFHSLLSISQLIHVFSHFLFLSKVKEFHPDLYKHSNTTHSDAMIRRVIEAYRILSNCTPSQLIERY</sequence>
<dbReference type="Gene3D" id="1.10.287.110">
    <property type="entry name" value="DnaJ domain"/>
    <property type="match status" value="1"/>
</dbReference>
<dbReference type="PANTHER" id="PTHR45295:SF3">
    <property type="entry name" value="CHAPERONE DNAJ-DOMAIN SUPERFAMILY PROTEIN"/>
    <property type="match status" value="1"/>
</dbReference>
<reference evidence="2 3" key="1">
    <citation type="journal article" date="2023" name="Life. Sci Alliance">
        <title>Evolutionary insights into 3D genome organization and epigenetic landscape of Vigna mungo.</title>
        <authorList>
            <person name="Junaid A."/>
            <person name="Singh B."/>
            <person name="Bhatia S."/>
        </authorList>
    </citation>
    <scope>NUCLEOTIDE SEQUENCE [LARGE SCALE GENOMIC DNA]</scope>
    <source>
        <strain evidence="2">Urdbean</strain>
    </source>
</reference>
<dbReference type="PRINTS" id="PR00625">
    <property type="entry name" value="JDOMAIN"/>
</dbReference>
<keyword evidence="3" id="KW-1185">Reference proteome</keyword>
<dbReference type="InterPro" id="IPR001623">
    <property type="entry name" value="DnaJ_domain"/>
</dbReference>
<evidence type="ECO:0000313" key="2">
    <source>
        <dbReference type="EMBL" id="WVY93946.1"/>
    </source>
</evidence>
<dbReference type="InterPro" id="IPR036869">
    <property type="entry name" value="J_dom_sf"/>
</dbReference>
<accession>A0AAQ3MMF1</accession>
<dbReference type="EMBL" id="CP144691">
    <property type="protein sequence ID" value="WVY93946.1"/>
    <property type="molecule type" value="Genomic_DNA"/>
</dbReference>
<feature type="domain" description="J" evidence="1">
    <location>
        <begin position="45"/>
        <end position="137"/>
    </location>
</feature>
<dbReference type="PROSITE" id="PS50076">
    <property type="entry name" value="DNAJ_2"/>
    <property type="match status" value="1"/>
</dbReference>
<evidence type="ECO:0000259" key="1">
    <source>
        <dbReference type="PROSITE" id="PS50076"/>
    </source>
</evidence>
<dbReference type="PANTHER" id="PTHR45295">
    <property type="entry name" value="CHAPERONE PROTEIN DNAJ C76, CHLOROPLASTIC"/>
    <property type="match status" value="1"/>
</dbReference>
<proteinExistence type="predicted"/>
<evidence type="ECO:0000313" key="3">
    <source>
        <dbReference type="Proteomes" id="UP001374535"/>
    </source>
</evidence>
<dbReference type="CDD" id="cd06257">
    <property type="entry name" value="DnaJ"/>
    <property type="match status" value="1"/>
</dbReference>
<dbReference type="Proteomes" id="UP001374535">
    <property type="component" value="Chromosome 10"/>
</dbReference>
<name>A0AAQ3MMF1_VIGMU</name>
<organism evidence="2 3">
    <name type="scientific">Vigna mungo</name>
    <name type="common">Black gram</name>
    <name type="synonym">Phaseolus mungo</name>
    <dbReference type="NCBI Taxonomy" id="3915"/>
    <lineage>
        <taxon>Eukaryota</taxon>
        <taxon>Viridiplantae</taxon>
        <taxon>Streptophyta</taxon>
        <taxon>Embryophyta</taxon>
        <taxon>Tracheophyta</taxon>
        <taxon>Spermatophyta</taxon>
        <taxon>Magnoliopsida</taxon>
        <taxon>eudicotyledons</taxon>
        <taxon>Gunneridae</taxon>
        <taxon>Pentapetalae</taxon>
        <taxon>rosids</taxon>
        <taxon>fabids</taxon>
        <taxon>Fabales</taxon>
        <taxon>Fabaceae</taxon>
        <taxon>Papilionoideae</taxon>
        <taxon>50 kb inversion clade</taxon>
        <taxon>NPAAA clade</taxon>
        <taxon>indigoferoid/millettioid clade</taxon>
        <taxon>Phaseoleae</taxon>
        <taxon>Vigna</taxon>
    </lineage>
</organism>
<protein>
    <recommendedName>
        <fullName evidence="1">J domain-containing protein</fullName>
    </recommendedName>
</protein>
<dbReference type="AlphaFoldDB" id="A0AAQ3MMF1"/>